<dbReference type="InterPro" id="IPR036291">
    <property type="entry name" value="NAD(P)-bd_dom_sf"/>
</dbReference>
<dbReference type="PANTHER" id="PTHR47129:SF1">
    <property type="entry name" value="NMRA-LIKE DOMAIN-CONTAINING PROTEIN"/>
    <property type="match status" value="1"/>
</dbReference>
<protein>
    <submittedName>
        <fullName evidence="2">NAD(P)H dehydrogenase (Quinone)</fullName>
    </submittedName>
</protein>
<feature type="domain" description="NAD(P)-binding" evidence="1">
    <location>
        <begin position="7"/>
        <end position="180"/>
    </location>
</feature>
<dbReference type="InterPro" id="IPR016040">
    <property type="entry name" value="NAD(P)-bd_dom"/>
</dbReference>
<dbReference type="Gene3D" id="3.90.25.10">
    <property type="entry name" value="UDP-galactose 4-epimerase, domain 1"/>
    <property type="match status" value="1"/>
</dbReference>
<keyword evidence="3" id="KW-1185">Reference proteome</keyword>
<dbReference type="RefSeq" id="WP_083288706.1">
    <property type="nucleotide sequence ID" value="NZ_FNUC01000003.1"/>
</dbReference>
<dbReference type="STRING" id="561176.SAMN04488561_3074"/>
<dbReference type="AlphaFoldDB" id="A0A1H5MDV8"/>
<evidence type="ECO:0000313" key="2">
    <source>
        <dbReference type="EMBL" id="SEE86947.1"/>
    </source>
</evidence>
<name>A0A1H5MDV8_9ACTN</name>
<dbReference type="Proteomes" id="UP000181980">
    <property type="component" value="Unassembled WGS sequence"/>
</dbReference>
<organism evidence="2 3">
    <name type="scientific">Jiangella alba</name>
    <dbReference type="NCBI Taxonomy" id="561176"/>
    <lineage>
        <taxon>Bacteria</taxon>
        <taxon>Bacillati</taxon>
        <taxon>Actinomycetota</taxon>
        <taxon>Actinomycetes</taxon>
        <taxon>Jiangellales</taxon>
        <taxon>Jiangellaceae</taxon>
        <taxon>Jiangella</taxon>
    </lineage>
</organism>
<dbReference type="EMBL" id="FNUC01000003">
    <property type="protein sequence ID" value="SEE86947.1"/>
    <property type="molecule type" value="Genomic_DNA"/>
</dbReference>
<dbReference type="SUPFAM" id="SSF51735">
    <property type="entry name" value="NAD(P)-binding Rossmann-fold domains"/>
    <property type="match status" value="1"/>
</dbReference>
<sequence>MRIAVTGASGRLGGQVAAFLAPEHEVVALVRRPAAYDPPPGVTVAAADYADPESLRAALTGVDTLVFVSSDGHAATVMLHHANVVRAAADARVGHVVALSGLDADAGSPFCYAVTNGHTEELLAAAGCGYSLARASVFAEFFAALVRGARHGDEVRLPAGDARVSLVARADVGRALAALAVRPPSNTHHDLTGPAALPVADVVAAFAPGARYADVPASAYQAALLDGGETSWWAHAYTTMLESIRLGRWAAVTGDVAALTGRPPAEVLPVTPP</sequence>
<dbReference type="Pfam" id="PF13460">
    <property type="entry name" value="NAD_binding_10"/>
    <property type="match status" value="1"/>
</dbReference>
<evidence type="ECO:0000313" key="3">
    <source>
        <dbReference type="Proteomes" id="UP000181980"/>
    </source>
</evidence>
<reference evidence="3" key="1">
    <citation type="submission" date="2016-10" db="EMBL/GenBank/DDBJ databases">
        <authorList>
            <person name="Varghese N."/>
            <person name="Submissions S."/>
        </authorList>
    </citation>
    <scope>NUCLEOTIDE SEQUENCE [LARGE SCALE GENOMIC DNA]</scope>
    <source>
        <strain evidence="3">DSM 45237</strain>
    </source>
</reference>
<evidence type="ECO:0000259" key="1">
    <source>
        <dbReference type="Pfam" id="PF13460"/>
    </source>
</evidence>
<proteinExistence type="predicted"/>
<dbReference type="PANTHER" id="PTHR47129">
    <property type="entry name" value="QUINONE OXIDOREDUCTASE 2"/>
    <property type="match status" value="1"/>
</dbReference>
<gene>
    <name evidence="2" type="ORF">SAMN04488561_3074</name>
</gene>
<dbReference type="InterPro" id="IPR052718">
    <property type="entry name" value="NmrA-type_oxidoreductase"/>
</dbReference>
<dbReference type="OrthoDB" id="5510591at2"/>
<dbReference type="Gene3D" id="3.40.50.720">
    <property type="entry name" value="NAD(P)-binding Rossmann-like Domain"/>
    <property type="match status" value="1"/>
</dbReference>
<accession>A0A1H5MDV8</accession>